<name>A0ABR1F902_9ASCO</name>
<dbReference type="Proteomes" id="UP001498771">
    <property type="component" value="Unassembled WGS sequence"/>
</dbReference>
<accession>A0ABR1F902</accession>
<dbReference type="Gene3D" id="1.10.287.110">
    <property type="entry name" value="DnaJ domain"/>
    <property type="match status" value="1"/>
</dbReference>
<protein>
    <recommendedName>
        <fullName evidence="9">J domain-containing protein</fullName>
    </recommendedName>
</protein>
<evidence type="ECO:0000313" key="11">
    <source>
        <dbReference type="Proteomes" id="UP001498771"/>
    </source>
</evidence>
<dbReference type="CDD" id="cd06257">
    <property type="entry name" value="DnaJ"/>
    <property type="match status" value="1"/>
</dbReference>
<comment type="subcellular location">
    <subcellularLocation>
        <location evidence="5">Endomembrane system</location>
        <topology evidence="5">Single-pass membrane protein</topology>
    </subcellularLocation>
</comment>
<evidence type="ECO:0000259" key="9">
    <source>
        <dbReference type="PROSITE" id="PS50076"/>
    </source>
</evidence>
<evidence type="ECO:0000256" key="7">
    <source>
        <dbReference type="SAM" id="Phobius"/>
    </source>
</evidence>
<feature type="transmembrane region" description="Helical" evidence="7">
    <location>
        <begin position="131"/>
        <end position="151"/>
    </location>
</feature>
<sequence>MRILSVLLIVAAVWIAAVAAWDEKDHEIFRVTEDLEKVEGKGTTFYSFMGLEKGPSSSLDEITKAYRKKSRQLHPDKMKNPSAEATDRFARLGIIANILRGADKERYDFFLEKGFPRWKGTGYYYSRFRPGLGMVFVFLYLITGLAHYLILSINTKSERARIARHVSECKSQAWPSGFPPADASKRRLQDNVGRVFTVYPDGTVWILDTATGDEYLLDPEEVPDAQWGNTVLARLPKWVWKRTVGRVLPAKADAVEEEVASSAAEPGASKKSRAKKGKAARVSSPAEGEEAEGPAPKKIGDAPKKQLKTKTLADGSVVAEASNVAGGRRRRKK</sequence>
<feature type="chain" id="PRO_5046616456" description="J domain-containing protein" evidence="8">
    <location>
        <begin position="21"/>
        <end position="333"/>
    </location>
</feature>
<dbReference type="EMBL" id="JBBJBU010000003">
    <property type="protein sequence ID" value="KAK7206330.1"/>
    <property type="molecule type" value="Genomic_DNA"/>
</dbReference>
<dbReference type="Pfam" id="PF00226">
    <property type="entry name" value="DnaJ"/>
    <property type="match status" value="1"/>
</dbReference>
<reference evidence="10 11" key="1">
    <citation type="submission" date="2024-03" db="EMBL/GenBank/DDBJ databases">
        <title>Genome-scale model development and genomic sequencing of the oleaginous clade Lipomyces.</title>
        <authorList>
            <consortium name="Lawrence Berkeley National Laboratory"/>
            <person name="Czajka J.J."/>
            <person name="Han Y."/>
            <person name="Kim J."/>
            <person name="Mondo S.J."/>
            <person name="Hofstad B.A."/>
            <person name="Robles A."/>
            <person name="Haridas S."/>
            <person name="Riley R."/>
            <person name="LaButti K."/>
            <person name="Pangilinan J."/>
            <person name="Andreopoulos W."/>
            <person name="Lipzen A."/>
            <person name="Yan J."/>
            <person name="Wang M."/>
            <person name="Ng V."/>
            <person name="Grigoriev I.V."/>
            <person name="Spatafora J.W."/>
            <person name="Magnuson J.K."/>
            <person name="Baker S.E."/>
            <person name="Pomraning K.R."/>
        </authorList>
    </citation>
    <scope>NUCLEOTIDE SEQUENCE [LARGE SCALE GENOMIC DNA]</scope>
    <source>
        <strain evidence="10 11">Phaff 52-87</strain>
    </source>
</reference>
<dbReference type="PANTHER" id="PTHR44653:SF2">
    <property type="entry name" value="DNAJ HOMOLOG SUBFAMILY C MEMBER 1"/>
    <property type="match status" value="1"/>
</dbReference>
<organism evidence="10 11">
    <name type="scientific">Myxozyma melibiosi</name>
    <dbReference type="NCBI Taxonomy" id="54550"/>
    <lineage>
        <taxon>Eukaryota</taxon>
        <taxon>Fungi</taxon>
        <taxon>Dikarya</taxon>
        <taxon>Ascomycota</taxon>
        <taxon>Saccharomycotina</taxon>
        <taxon>Lipomycetes</taxon>
        <taxon>Lipomycetales</taxon>
        <taxon>Lipomycetaceae</taxon>
        <taxon>Myxozyma</taxon>
    </lineage>
</organism>
<dbReference type="InterPro" id="IPR052606">
    <property type="entry name" value="DnaJ_domain_protein"/>
</dbReference>
<feature type="signal peptide" evidence="8">
    <location>
        <begin position="1"/>
        <end position="20"/>
    </location>
</feature>
<dbReference type="SUPFAM" id="SSF46565">
    <property type="entry name" value="Chaperone J-domain"/>
    <property type="match status" value="1"/>
</dbReference>
<evidence type="ECO:0000256" key="3">
    <source>
        <dbReference type="ARBA" id="ARBA00022989"/>
    </source>
</evidence>
<dbReference type="PANTHER" id="PTHR44653">
    <property type="entry name" value="DNAJ HOMOLOG SUBFAMILY C MEMBER 1"/>
    <property type="match status" value="1"/>
</dbReference>
<dbReference type="SMART" id="SM00271">
    <property type="entry name" value="DnaJ"/>
    <property type="match status" value="1"/>
</dbReference>
<evidence type="ECO:0000256" key="6">
    <source>
        <dbReference type="SAM" id="MobiDB-lite"/>
    </source>
</evidence>
<keyword evidence="4 7" id="KW-0472">Membrane</keyword>
<feature type="compositionally biased region" description="Basic residues" evidence="6">
    <location>
        <begin position="270"/>
        <end position="279"/>
    </location>
</feature>
<dbReference type="RefSeq" id="XP_064769363.1">
    <property type="nucleotide sequence ID" value="XM_064912286.1"/>
</dbReference>
<dbReference type="InterPro" id="IPR001623">
    <property type="entry name" value="DnaJ_domain"/>
</dbReference>
<feature type="compositionally biased region" description="Low complexity" evidence="6">
    <location>
        <begin position="260"/>
        <end position="269"/>
    </location>
</feature>
<comment type="caution">
    <text evidence="10">The sequence shown here is derived from an EMBL/GenBank/DDBJ whole genome shotgun (WGS) entry which is preliminary data.</text>
</comment>
<evidence type="ECO:0000313" key="10">
    <source>
        <dbReference type="EMBL" id="KAK7206330.1"/>
    </source>
</evidence>
<dbReference type="PROSITE" id="PS50076">
    <property type="entry name" value="DNAJ_2"/>
    <property type="match status" value="1"/>
</dbReference>
<evidence type="ECO:0000256" key="4">
    <source>
        <dbReference type="ARBA" id="ARBA00023136"/>
    </source>
</evidence>
<dbReference type="InterPro" id="IPR036869">
    <property type="entry name" value="J_dom_sf"/>
</dbReference>
<proteinExistence type="predicted"/>
<evidence type="ECO:0000256" key="5">
    <source>
        <dbReference type="ARBA" id="ARBA00037847"/>
    </source>
</evidence>
<evidence type="ECO:0000256" key="8">
    <source>
        <dbReference type="SAM" id="SignalP"/>
    </source>
</evidence>
<keyword evidence="11" id="KW-1185">Reference proteome</keyword>
<feature type="domain" description="J" evidence="9">
    <location>
        <begin position="44"/>
        <end position="111"/>
    </location>
</feature>
<evidence type="ECO:0000256" key="2">
    <source>
        <dbReference type="ARBA" id="ARBA00022729"/>
    </source>
</evidence>
<keyword evidence="3 7" id="KW-1133">Transmembrane helix</keyword>
<gene>
    <name evidence="10" type="ORF">BZA70DRAFT_276335</name>
</gene>
<dbReference type="GeneID" id="90037798"/>
<keyword evidence="2 8" id="KW-0732">Signal</keyword>
<keyword evidence="1 7" id="KW-0812">Transmembrane</keyword>
<evidence type="ECO:0000256" key="1">
    <source>
        <dbReference type="ARBA" id="ARBA00022692"/>
    </source>
</evidence>
<feature type="region of interest" description="Disordered" evidence="6">
    <location>
        <begin position="259"/>
        <end position="333"/>
    </location>
</feature>